<feature type="domain" description="DUF6382" evidence="1">
    <location>
        <begin position="5"/>
        <end position="165"/>
    </location>
</feature>
<protein>
    <recommendedName>
        <fullName evidence="1">DUF6382 domain-containing protein</fullName>
    </recommendedName>
</protein>
<dbReference type="Proteomes" id="UP000095727">
    <property type="component" value="Unassembled WGS sequence"/>
</dbReference>
<gene>
    <name evidence="3" type="ORF">DXD67_15575</name>
    <name evidence="2" type="ORF">ERS852574_00520</name>
</gene>
<proteinExistence type="predicted"/>
<accession>A0A173RDU0</accession>
<dbReference type="Pfam" id="PF19909">
    <property type="entry name" value="DUF6382"/>
    <property type="match status" value="1"/>
</dbReference>
<dbReference type="Proteomes" id="UP000260655">
    <property type="component" value="Unassembled WGS sequence"/>
</dbReference>
<evidence type="ECO:0000259" key="1">
    <source>
        <dbReference type="Pfam" id="PF19909"/>
    </source>
</evidence>
<dbReference type="EMBL" id="QSOV01000029">
    <property type="protein sequence ID" value="RGJ20352.1"/>
    <property type="molecule type" value="Genomic_DNA"/>
</dbReference>
<dbReference type="InterPro" id="IPR045962">
    <property type="entry name" value="DUF6382"/>
</dbReference>
<dbReference type="EMBL" id="CYXR01000003">
    <property type="protein sequence ID" value="CUM75906.1"/>
    <property type="molecule type" value="Genomic_DNA"/>
</dbReference>
<evidence type="ECO:0000313" key="5">
    <source>
        <dbReference type="Proteomes" id="UP000260655"/>
    </source>
</evidence>
<evidence type="ECO:0000313" key="3">
    <source>
        <dbReference type="EMBL" id="RGJ20352.1"/>
    </source>
</evidence>
<sequence>MREEYERDLHHAWMILETDELYKEDYQMRMLMENAIPGLLSVRGQGKDDKSQYRYEISGKISVKAKGEKEHWKFADLEKFMRQFIQVLYAVKNYLLNVNCLSLDPGHIYVSDEIYYFCYCPGLEGNILEKFHELTEYFVRETDYEQKEAVYLAYELHKASMEENYNIEYALERILEKKENEMESIQPEKKAGYDLQEELILDDWIAEQEMKGQVVKDRQSVWGFLNQRLQKRRKKRESQWDEIMADDSEE</sequence>
<organism evidence="2 4">
    <name type="scientific">Coprococcus comes</name>
    <dbReference type="NCBI Taxonomy" id="410072"/>
    <lineage>
        <taxon>Bacteria</taxon>
        <taxon>Bacillati</taxon>
        <taxon>Bacillota</taxon>
        <taxon>Clostridia</taxon>
        <taxon>Lachnospirales</taxon>
        <taxon>Lachnospiraceae</taxon>
        <taxon>Coprococcus</taxon>
    </lineage>
</organism>
<dbReference type="RefSeq" id="WP_055155707.1">
    <property type="nucleotide sequence ID" value="NZ_CAXSNH010000006.1"/>
</dbReference>
<reference evidence="2 4" key="1">
    <citation type="submission" date="2015-09" db="EMBL/GenBank/DDBJ databases">
        <authorList>
            <consortium name="Pathogen Informatics"/>
        </authorList>
    </citation>
    <scope>NUCLEOTIDE SEQUENCE [LARGE SCALE GENOMIC DNA]</scope>
    <source>
        <strain evidence="2 4">2789STDY5834962</strain>
    </source>
</reference>
<dbReference type="AlphaFoldDB" id="A0A173RDU0"/>
<name>A0A173RDU0_9FIRM</name>
<reference evidence="3 5" key="2">
    <citation type="submission" date="2018-08" db="EMBL/GenBank/DDBJ databases">
        <title>A genome reference for cultivated species of the human gut microbiota.</title>
        <authorList>
            <person name="Zou Y."/>
            <person name="Xue W."/>
            <person name="Luo G."/>
        </authorList>
    </citation>
    <scope>NUCLEOTIDE SEQUENCE [LARGE SCALE GENOMIC DNA]</scope>
    <source>
        <strain evidence="3 5">TM07-19</strain>
    </source>
</reference>
<evidence type="ECO:0000313" key="4">
    <source>
        <dbReference type="Proteomes" id="UP000095727"/>
    </source>
</evidence>
<evidence type="ECO:0000313" key="2">
    <source>
        <dbReference type="EMBL" id="CUM75906.1"/>
    </source>
</evidence>